<evidence type="ECO:0000313" key="1">
    <source>
        <dbReference type="EMBL" id="RWW91838.1"/>
    </source>
</evidence>
<sequence>MITVNFEYNPQKMHLILTTPKGKPVISVTGQIAKVMYDRINQKNKKPADMTKKQLETKVNDLNEWLMNPVNCKGKVYSEREHNRNYYVSKLIELEESKLKTIRV</sequence>
<dbReference type="OrthoDB" id="9864992at2"/>
<protein>
    <submittedName>
        <fullName evidence="1">Uncharacterized protein</fullName>
    </submittedName>
</protein>
<evidence type="ECO:0000313" key="2">
    <source>
        <dbReference type="Proteomes" id="UP000287527"/>
    </source>
</evidence>
<organism evidence="1 2">
    <name type="scientific">Flavobacterium cerinum</name>
    <dbReference type="NCBI Taxonomy" id="2502784"/>
    <lineage>
        <taxon>Bacteria</taxon>
        <taxon>Pseudomonadati</taxon>
        <taxon>Bacteroidota</taxon>
        <taxon>Flavobacteriia</taxon>
        <taxon>Flavobacteriales</taxon>
        <taxon>Flavobacteriaceae</taxon>
        <taxon>Flavobacterium</taxon>
    </lineage>
</organism>
<name>A0A444GLI8_9FLAO</name>
<accession>A0A444GLI8</accession>
<dbReference type="EMBL" id="SBII01000016">
    <property type="protein sequence ID" value="RWW91838.1"/>
    <property type="molecule type" value="Genomic_DNA"/>
</dbReference>
<comment type="caution">
    <text evidence="1">The sequence shown here is derived from an EMBL/GenBank/DDBJ whole genome shotgun (WGS) entry which is preliminary data.</text>
</comment>
<gene>
    <name evidence="1" type="ORF">EPI11_17505</name>
</gene>
<dbReference type="RefSeq" id="WP_128391290.1">
    <property type="nucleotide sequence ID" value="NZ_SBII01000016.1"/>
</dbReference>
<proteinExistence type="predicted"/>
<dbReference type="Proteomes" id="UP000287527">
    <property type="component" value="Unassembled WGS sequence"/>
</dbReference>
<keyword evidence="2" id="KW-1185">Reference proteome</keyword>
<reference evidence="1 2" key="1">
    <citation type="submission" date="2019-01" db="EMBL/GenBank/DDBJ databases">
        <title>Flavobacterium sp. nov.,isolated from freshwater.</title>
        <authorList>
            <person name="Zhang R."/>
            <person name="Du Z.-J."/>
        </authorList>
    </citation>
    <scope>NUCLEOTIDE SEQUENCE [LARGE SCALE GENOMIC DNA]</scope>
    <source>
        <strain evidence="1 2">1E403</strain>
    </source>
</reference>
<dbReference type="AlphaFoldDB" id="A0A444GLI8"/>